<reference evidence="3 4" key="1">
    <citation type="submission" date="2015-01" db="EMBL/GenBank/DDBJ databases">
        <title>Genome sequence of Jeotgalibacillus alimentarius.</title>
        <authorList>
            <person name="Goh K.M."/>
            <person name="Chan K.-G."/>
            <person name="Yaakop A.S."/>
            <person name="Ee R."/>
            <person name="Gan H.M."/>
            <person name="Chan C.S."/>
        </authorList>
    </citation>
    <scope>NUCLEOTIDE SEQUENCE [LARGE SCALE GENOMIC DNA]</scope>
    <source>
        <strain evidence="3 4">YKJ-13</strain>
    </source>
</reference>
<dbReference type="InterPro" id="IPR029787">
    <property type="entry name" value="Nucleotide_cyclase"/>
</dbReference>
<keyword evidence="1" id="KW-1133">Transmembrane helix</keyword>
<evidence type="ECO:0000313" key="4">
    <source>
        <dbReference type="Proteomes" id="UP000031950"/>
    </source>
</evidence>
<dbReference type="NCBIfam" id="TIGR00254">
    <property type="entry name" value="GGDEF"/>
    <property type="match status" value="1"/>
</dbReference>
<organism evidence="3 4">
    <name type="scientific">Jeotgalibacillus alimentarius</name>
    <dbReference type="NCBI Taxonomy" id="135826"/>
    <lineage>
        <taxon>Bacteria</taxon>
        <taxon>Bacillati</taxon>
        <taxon>Bacillota</taxon>
        <taxon>Bacilli</taxon>
        <taxon>Bacillales</taxon>
        <taxon>Caryophanaceae</taxon>
        <taxon>Jeotgalibacillus</taxon>
    </lineage>
</organism>
<dbReference type="PANTHER" id="PTHR44757">
    <property type="entry name" value="DIGUANYLATE CYCLASE DGCP"/>
    <property type="match status" value="1"/>
</dbReference>
<evidence type="ECO:0000259" key="2">
    <source>
        <dbReference type="PROSITE" id="PS50887"/>
    </source>
</evidence>
<dbReference type="Proteomes" id="UP000031950">
    <property type="component" value="Unassembled WGS sequence"/>
</dbReference>
<comment type="caution">
    <text evidence="3">The sequence shown here is derived from an EMBL/GenBank/DDBJ whole genome shotgun (WGS) entry which is preliminary data.</text>
</comment>
<dbReference type="CDD" id="cd01949">
    <property type="entry name" value="GGDEF"/>
    <property type="match status" value="1"/>
</dbReference>
<dbReference type="PANTHER" id="PTHR44757:SF2">
    <property type="entry name" value="BIOFILM ARCHITECTURE MAINTENANCE PROTEIN MBAA"/>
    <property type="match status" value="1"/>
</dbReference>
<dbReference type="OrthoDB" id="9759607at2"/>
<dbReference type="SUPFAM" id="SSF55785">
    <property type="entry name" value="PYP-like sensor domain (PAS domain)"/>
    <property type="match status" value="1"/>
</dbReference>
<keyword evidence="1" id="KW-0472">Membrane</keyword>
<feature type="transmembrane region" description="Helical" evidence="1">
    <location>
        <begin position="6"/>
        <end position="27"/>
    </location>
</feature>
<dbReference type="EMBL" id="JXRQ01000015">
    <property type="protein sequence ID" value="KIL51438.1"/>
    <property type="molecule type" value="Genomic_DNA"/>
</dbReference>
<dbReference type="InterPro" id="IPR001610">
    <property type="entry name" value="PAC"/>
</dbReference>
<keyword evidence="4" id="KW-1185">Reference proteome</keyword>
<proteinExistence type="predicted"/>
<dbReference type="Gene3D" id="3.30.70.270">
    <property type="match status" value="1"/>
</dbReference>
<dbReference type="InterPro" id="IPR052155">
    <property type="entry name" value="Biofilm_reg_signaling"/>
</dbReference>
<dbReference type="Gene3D" id="3.30.450.20">
    <property type="entry name" value="PAS domain"/>
    <property type="match status" value="1"/>
</dbReference>
<dbReference type="SMART" id="SM00086">
    <property type="entry name" value="PAC"/>
    <property type="match status" value="1"/>
</dbReference>
<dbReference type="AlphaFoldDB" id="A0A0C2W5X4"/>
<dbReference type="Pfam" id="PF08447">
    <property type="entry name" value="PAS_3"/>
    <property type="match status" value="1"/>
</dbReference>
<dbReference type="InterPro" id="IPR013655">
    <property type="entry name" value="PAS_fold_3"/>
</dbReference>
<accession>A0A0C2W5X4</accession>
<dbReference type="PROSITE" id="PS50887">
    <property type="entry name" value="GGDEF"/>
    <property type="match status" value="1"/>
</dbReference>
<dbReference type="RefSeq" id="WP_084218589.1">
    <property type="nucleotide sequence ID" value="NZ_JXRQ01000015.1"/>
</dbReference>
<name>A0A0C2W5X4_9BACL</name>
<dbReference type="InterPro" id="IPR043128">
    <property type="entry name" value="Rev_trsase/Diguanyl_cyclase"/>
</dbReference>
<dbReference type="SUPFAM" id="SSF55073">
    <property type="entry name" value="Nucleotide cyclase"/>
    <property type="match status" value="1"/>
</dbReference>
<dbReference type="Pfam" id="PF00990">
    <property type="entry name" value="GGDEF"/>
    <property type="match status" value="1"/>
</dbReference>
<protein>
    <recommendedName>
        <fullName evidence="2">GGDEF domain-containing protein</fullName>
    </recommendedName>
</protein>
<dbReference type="InterPro" id="IPR035965">
    <property type="entry name" value="PAS-like_dom_sf"/>
</dbReference>
<keyword evidence="1" id="KW-0812">Transmembrane</keyword>
<dbReference type="InterPro" id="IPR000014">
    <property type="entry name" value="PAS"/>
</dbReference>
<evidence type="ECO:0000313" key="3">
    <source>
        <dbReference type="EMBL" id="KIL51438.1"/>
    </source>
</evidence>
<dbReference type="PATRIC" id="fig|135826.4.peg.946"/>
<sequence length="314" mass="36428">MMGETQAMLLVIAVVLFAGALNLWLYIRLNRKYVKLIDHHRQFIHLIETPNDFMYYAEVYPVTKFKYLSPSAENFFGKGSNEDAYVNAEVVFRDVHPDDKELLLKKIAGDVDFNQPIIQRWKDKSGEYRWFEEYATPIYENERLVALQGMLRNIDERVIMQEKLEYQLHHDSLTDLYNRTYFKEIFEMLDEEQSMSAGLLLCDLDQLKYTNDTFGHTSGDELIKKAADQLKSCVDEPAIAARIGGDEFVVLLQNIDADHLEEQMKRVRACCKEAGIYLSIGAAYTPSSKGQMKDLFSTADKNMYKDKELNKQYS</sequence>
<evidence type="ECO:0000256" key="1">
    <source>
        <dbReference type="SAM" id="Phobius"/>
    </source>
</evidence>
<dbReference type="STRING" id="135826.KP77_09500"/>
<gene>
    <name evidence="3" type="ORF">KP77_09500</name>
</gene>
<feature type="domain" description="GGDEF" evidence="2">
    <location>
        <begin position="195"/>
        <end position="314"/>
    </location>
</feature>
<dbReference type="InterPro" id="IPR000160">
    <property type="entry name" value="GGDEF_dom"/>
</dbReference>
<dbReference type="SMART" id="SM00267">
    <property type="entry name" value="GGDEF"/>
    <property type="match status" value="1"/>
</dbReference>
<dbReference type="NCBIfam" id="TIGR00229">
    <property type="entry name" value="sensory_box"/>
    <property type="match status" value="1"/>
</dbReference>